<name>A0ABW3Z6H3_9HYPH</name>
<feature type="compositionally biased region" description="Low complexity" evidence="1">
    <location>
        <begin position="32"/>
        <end position="48"/>
    </location>
</feature>
<feature type="region of interest" description="Disordered" evidence="1">
    <location>
        <begin position="121"/>
        <end position="148"/>
    </location>
</feature>
<protein>
    <recommendedName>
        <fullName evidence="4">CopL family metal-binding regulatory protein</fullName>
    </recommendedName>
</protein>
<keyword evidence="3" id="KW-1185">Reference proteome</keyword>
<reference evidence="3" key="1">
    <citation type="journal article" date="2019" name="Int. J. Syst. Evol. Microbiol.">
        <title>The Global Catalogue of Microorganisms (GCM) 10K type strain sequencing project: providing services to taxonomists for standard genome sequencing and annotation.</title>
        <authorList>
            <consortium name="The Broad Institute Genomics Platform"/>
            <consortium name="The Broad Institute Genome Sequencing Center for Infectious Disease"/>
            <person name="Wu L."/>
            <person name="Ma J."/>
        </authorList>
    </citation>
    <scope>NUCLEOTIDE SEQUENCE [LARGE SCALE GENOMIC DNA]</scope>
    <source>
        <strain evidence="3">CCUG 61696</strain>
    </source>
</reference>
<proteinExistence type="predicted"/>
<dbReference type="EMBL" id="JBHTMX010000047">
    <property type="protein sequence ID" value="MFD1331874.1"/>
    <property type="molecule type" value="Genomic_DNA"/>
</dbReference>
<accession>A0ABW3Z6H3</accession>
<gene>
    <name evidence="2" type="ORF">ACFQ4O_07655</name>
</gene>
<comment type="caution">
    <text evidence="2">The sequence shown here is derived from an EMBL/GenBank/DDBJ whole genome shotgun (WGS) entry which is preliminary data.</text>
</comment>
<evidence type="ECO:0000313" key="2">
    <source>
        <dbReference type="EMBL" id="MFD1331874.1"/>
    </source>
</evidence>
<evidence type="ECO:0000313" key="3">
    <source>
        <dbReference type="Proteomes" id="UP001597171"/>
    </source>
</evidence>
<sequence length="148" mass="14405">MTPLRLLHLFAALVVAVFVVGLWSTPGEAHGAHGAAPSRTEAPAAASAQGATNPSLSDVHASTHAHASPAASDGVTATASGDCGGHGGPGMASCCSTACHAVMAQEPPRLTVLSSAAVSTPAQVGPAAHDGPSTHIKRPPRMSAAPVG</sequence>
<feature type="compositionally biased region" description="Low complexity" evidence="1">
    <location>
        <begin position="60"/>
        <end position="72"/>
    </location>
</feature>
<evidence type="ECO:0000256" key="1">
    <source>
        <dbReference type="SAM" id="MobiDB-lite"/>
    </source>
</evidence>
<organism evidence="2 3">
    <name type="scientific">Methylopila musalis</name>
    <dbReference type="NCBI Taxonomy" id="1134781"/>
    <lineage>
        <taxon>Bacteria</taxon>
        <taxon>Pseudomonadati</taxon>
        <taxon>Pseudomonadota</taxon>
        <taxon>Alphaproteobacteria</taxon>
        <taxon>Hyphomicrobiales</taxon>
        <taxon>Methylopilaceae</taxon>
        <taxon>Methylopila</taxon>
    </lineage>
</organism>
<dbReference type="RefSeq" id="WP_378775108.1">
    <property type="nucleotide sequence ID" value="NZ_JBHTMX010000047.1"/>
</dbReference>
<dbReference type="Proteomes" id="UP001597171">
    <property type="component" value="Unassembled WGS sequence"/>
</dbReference>
<evidence type="ECO:0008006" key="4">
    <source>
        <dbReference type="Google" id="ProtNLM"/>
    </source>
</evidence>
<feature type="region of interest" description="Disordered" evidence="1">
    <location>
        <begin position="29"/>
        <end position="76"/>
    </location>
</feature>